<dbReference type="Proteomes" id="UP000326939">
    <property type="component" value="Chromosome 15"/>
</dbReference>
<evidence type="ECO:0000313" key="2">
    <source>
        <dbReference type="EMBL" id="KAB5524468.1"/>
    </source>
</evidence>
<gene>
    <name evidence="2" type="ORF">DKX38_022217</name>
</gene>
<protein>
    <submittedName>
        <fullName evidence="2">Uncharacterized protein</fullName>
    </submittedName>
</protein>
<organism evidence="2 3">
    <name type="scientific">Salix brachista</name>
    <dbReference type="NCBI Taxonomy" id="2182728"/>
    <lineage>
        <taxon>Eukaryota</taxon>
        <taxon>Viridiplantae</taxon>
        <taxon>Streptophyta</taxon>
        <taxon>Embryophyta</taxon>
        <taxon>Tracheophyta</taxon>
        <taxon>Spermatophyta</taxon>
        <taxon>Magnoliopsida</taxon>
        <taxon>eudicotyledons</taxon>
        <taxon>Gunneridae</taxon>
        <taxon>Pentapetalae</taxon>
        <taxon>rosids</taxon>
        <taxon>fabids</taxon>
        <taxon>Malpighiales</taxon>
        <taxon>Salicaceae</taxon>
        <taxon>Saliceae</taxon>
        <taxon>Salix</taxon>
    </lineage>
</organism>
<reference evidence="3" key="1">
    <citation type="journal article" date="2019" name="Gigascience">
        <title>De novo genome assembly of the endangered Acer yangbiense, a plant species with extremely small populations endemic to Yunnan Province, China.</title>
        <authorList>
            <person name="Yang J."/>
            <person name="Wariss H.M."/>
            <person name="Tao L."/>
            <person name="Zhang R."/>
            <person name="Yun Q."/>
            <person name="Hollingsworth P."/>
            <person name="Dao Z."/>
            <person name="Luo G."/>
            <person name="Guo H."/>
            <person name="Ma Y."/>
            <person name="Sun W."/>
        </authorList>
    </citation>
    <scope>NUCLEOTIDE SEQUENCE [LARGE SCALE GENOMIC DNA]</scope>
    <source>
        <strain evidence="3">cv. br00</strain>
    </source>
</reference>
<dbReference type="AlphaFoldDB" id="A0A5N5JZ16"/>
<keyword evidence="3" id="KW-1185">Reference proteome</keyword>
<keyword evidence="1" id="KW-0732">Signal</keyword>
<feature type="signal peptide" evidence="1">
    <location>
        <begin position="1"/>
        <end position="31"/>
    </location>
</feature>
<evidence type="ECO:0000256" key="1">
    <source>
        <dbReference type="SAM" id="SignalP"/>
    </source>
</evidence>
<name>A0A5N5JZ16_9ROSI</name>
<accession>A0A5N5JZ16</accession>
<feature type="chain" id="PRO_5024345478" evidence="1">
    <location>
        <begin position="32"/>
        <end position="153"/>
    </location>
</feature>
<dbReference type="EMBL" id="VDCV01000015">
    <property type="protein sequence ID" value="KAB5524468.1"/>
    <property type="molecule type" value="Genomic_DNA"/>
</dbReference>
<proteinExistence type="predicted"/>
<comment type="caution">
    <text evidence="2">The sequence shown here is derived from an EMBL/GenBank/DDBJ whole genome shotgun (WGS) entry which is preliminary data.</text>
</comment>
<evidence type="ECO:0000313" key="3">
    <source>
        <dbReference type="Proteomes" id="UP000326939"/>
    </source>
</evidence>
<sequence length="153" mass="17112">MTSPPALPPLKGPFFSLLLFHLFYSMYDVKGGQVLIFLGTDKEFSHASNGFCQSNCSQEGSEHYSRLVKLYTEEARKEPAIGIRCACLRWRWLTVSMIQDMWKGMVNTPGTRHKVLGSVRSRGTQAMALQGAGILVYSTAIGSEPQELNFHDH</sequence>